<feature type="domain" description="SusD-like N-terminal" evidence="7">
    <location>
        <begin position="87"/>
        <end position="223"/>
    </location>
</feature>
<evidence type="ECO:0000259" key="6">
    <source>
        <dbReference type="Pfam" id="PF07980"/>
    </source>
</evidence>
<dbReference type="AlphaFoldDB" id="A0A938WKR2"/>
<dbReference type="Gene3D" id="1.25.40.390">
    <property type="match status" value="1"/>
</dbReference>
<organism evidence="8 9">
    <name type="scientific">Marseilla massiliensis</name>
    <dbReference type="NCBI Taxonomy" id="1841864"/>
    <lineage>
        <taxon>Bacteria</taxon>
        <taxon>Pseudomonadati</taxon>
        <taxon>Bacteroidota</taxon>
        <taxon>Bacteroidia</taxon>
        <taxon>Bacteroidales</taxon>
        <taxon>Prevotellaceae</taxon>
        <taxon>Marseilla</taxon>
    </lineage>
</organism>
<proteinExistence type="inferred from homology"/>
<dbReference type="InterPro" id="IPR012944">
    <property type="entry name" value="SusD_RagB_dom"/>
</dbReference>
<evidence type="ECO:0000256" key="5">
    <source>
        <dbReference type="ARBA" id="ARBA00023237"/>
    </source>
</evidence>
<comment type="subcellular location">
    <subcellularLocation>
        <location evidence="1">Cell outer membrane</location>
    </subcellularLocation>
</comment>
<keyword evidence="4" id="KW-0472">Membrane</keyword>
<evidence type="ECO:0000259" key="7">
    <source>
        <dbReference type="Pfam" id="PF14322"/>
    </source>
</evidence>
<evidence type="ECO:0000256" key="4">
    <source>
        <dbReference type="ARBA" id="ARBA00023136"/>
    </source>
</evidence>
<gene>
    <name evidence="8" type="ORF">H6B30_01970</name>
</gene>
<dbReference type="Pfam" id="PF14322">
    <property type="entry name" value="SusD-like_3"/>
    <property type="match status" value="1"/>
</dbReference>
<dbReference type="Pfam" id="PF07980">
    <property type="entry name" value="SusD_RagB"/>
    <property type="match status" value="1"/>
</dbReference>
<dbReference type="EMBL" id="JACJJL010000002">
    <property type="protein sequence ID" value="MBM6660532.1"/>
    <property type="molecule type" value="Genomic_DNA"/>
</dbReference>
<dbReference type="SUPFAM" id="SSF48452">
    <property type="entry name" value="TPR-like"/>
    <property type="match status" value="1"/>
</dbReference>
<evidence type="ECO:0000256" key="1">
    <source>
        <dbReference type="ARBA" id="ARBA00004442"/>
    </source>
</evidence>
<dbReference type="GO" id="GO:0009279">
    <property type="term" value="C:cell outer membrane"/>
    <property type="evidence" value="ECO:0007669"/>
    <property type="project" value="UniProtKB-SubCell"/>
</dbReference>
<evidence type="ECO:0000256" key="2">
    <source>
        <dbReference type="ARBA" id="ARBA00006275"/>
    </source>
</evidence>
<dbReference type="RefSeq" id="WP_205107364.1">
    <property type="nucleotide sequence ID" value="NZ_JACJJL010000002.1"/>
</dbReference>
<evidence type="ECO:0000313" key="9">
    <source>
        <dbReference type="Proteomes" id="UP000764045"/>
    </source>
</evidence>
<protein>
    <submittedName>
        <fullName evidence="8">RagB/SusD family nutrient uptake outer membrane protein</fullName>
    </submittedName>
</protein>
<evidence type="ECO:0000256" key="3">
    <source>
        <dbReference type="ARBA" id="ARBA00022729"/>
    </source>
</evidence>
<evidence type="ECO:0000313" key="8">
    <source>
        <dbReference type="EMBL" id="MBM6660532.1"/>
    </source>
</evidence>
<comment type="caution">
    <text evidence="8">The sequence shown here is derived from an EMBL/GenBank/DDBJ whole genome shotgun (WGS) entry which is preliminary data.</text>
</comment>
<sequence>MITFKHYIFGVACLMAGLNACTDLDEKVYDRIDAGAYYQNEASVKGAVAAIYYQTSSTLAGENFFHLSEYPADQLTWRSWNGGLWGWDEAMKTVLSWQNWTSESTIINNAWTGAWTAVGLANLLLSDMENLNAASLNMSNEKLAQYVAEVRTIRAWNYYCLFELWGGALPLNVSAGSDVPGTADADWDASCKKIYNFIASELDETVDALAKEDGSHTTVNRANQAMNRMLKARLLLNAEVFIGEKHYDECEALSKEIISGTYGTYGLDSNYRNLYSIDNVKSPEVIFALAAEDGQGAANAISNVRTMIGMWYGYADYFEQSYDGIGAWNCVCLVPSYDNYGTVQPTGGTKGARCFLDAPYNDKLGAPYERFDDRDIRKQNYVYDAATKTHGPGMFLKGEMRANFGKGNILTADADRDGQALVYVDQLGTFLNLGRNLEVVMNPRWGETNSGVRLVKYPLYPNDDKGGFKSIDDVQFRLAEAYYNVAECEMRKGNSDEAKKYVDAVRQRYYRSGDRAAALSIPGPGFDSFDMDWMLSEWGKEYLGEGNRRRTDLRRFDKFTQGTWWFWGRATEDGVNLPAKRDRKYEWYPLPQSALSVNPGLIQNPNYK</sequence>
<keyword evidence="9" id="KW-1185">Reference proteome</keyword>
<dbReference type="InterPro" id="IPR011990">
    <property type="entry name" value="TPR-like_helical_dom_sf"/>
</dbReference>
<dbReference type="InterPro" id="IPR033985">
    <property type="entry name" value="SusD-like_N"/>
</dbReference>
<dbReference type="Proteomes" id="UP000764045">
    <property type="component" value="Unassembled WGS sequence"/>
</dbReference>
<reference evidence="8 9" key="1">
    <citation type="journal article" date="2021" name="Sci. Rep.">
        <title>The distribution of antibiotic resistance genes in chicken gut microbiota commensals.</title>
        <authorList>
            <person name="Juricova H."/>
            <person name="Matiasovicova J."/>
            <person name="Kubasova T."/>
            <person name="Cejkova D."/>
            <person name="Rychlik I."/>
        </authorList>
    </citation>
    <scope>NUCLEOTIDE SEQUENCE [LARGE SCALE GENOMIC DNA]</scope>
    <source>
        <strain evidence="8 9">An819</strain>
    </source>
</reference>
<comment type="similarity">
    <text evidence="2">Belongs to the SusD family.</text>
</comment>
<keyword evidence="5" id="KW-0998">Cell outer membrane</keyword>
<feature type="domain" description="RagB/SusD" evidence="6">
    <location>
        <begin position="283"/>
        <end position="607"/>
    </location>
</feature>
<name>A0A938WKR2_9BACT</name>
<keyword evidence="3" id="KW-0732">Signal</keyword>
<accession>A0A938WKR2</accession>